<evidence type="ECO:0000259" key="17">
    <source>
        <dbReference type="PROSITE" id="PS50280"/>
    </source>
</evidence>
<keyword evidence="14" id="KW-0326">Glycosidase</keyword>
<evidence type="ECO:0000256" key="12">
    <source>
        <dbReference type="ARBA" id="ARBA00023056"/>
    </source>
</evidence>
<evidence type="ECO:0000256" key="3">
    <source>
        <dbReference type="ARBA" id="ARBA00003530"/>
    </source>
</evidence>
<keyword evidence="9" id="KW-0328">Glycosyltransferase</keyword>
<dbReference type="PANTHER" id="PTHR10569:SF2">
    <property type="entry name" value="GLYCOGEN DEBRANCHING ENZYME"/>
    <property type="match status" value="1"/>
</dbReference>
<accession>A0A8H7PII9</accession>
<name>A0A8H7PII9_MORIS</name>
<evidence type="ECO:0000256" key="7">
    <source>
        <dbReference type="ARBA" id="ARBA00020723"/>
    </source>
</evidence>
<evidence type="ECO:0000256" key="2">
    <source>
        <dbReference type="ARBA" id="ARBA00000927"/>
    </source>
</evidence>
<dbReference type="EC" id="3.2.1.33" evidence="6"/>
<dbReference type="SUPFAM" id="SSF48208">
    <property type="entry name" value="Six-hairpin glycosidases"/>
    <property type="match status" value="1"/>
</dbReference>
<evidence type="ECO:0000256" key="13">
    <source>
        <dbReference type="ARBA" id="ARBA00023268"/>
    </source>
</evidence>
<dbReference type="InterPro" id="IPR032788">
    <property type="entry name" value="AGL_central"/>
</dbReference>
<comment type="similarity">
    <text evidence="15">Belongs to the glycogen debranching enzyme family.</text>
</comment>
<evidence type="ECO:0000256" key="9">
    <source>
        <dbReference type="ARBA" id="ARBA00022676"/>
    </source>
</evidence>
<organism evidence="18 19">
    <name type="scientific">Mortierella isabellina</name>
    <name type="common">Filamentous fungus</name>
    <name type="synonym">Umbelopsis isabellina</name>
    <dbReference type="NCBI Taxonomy" id="91625"/>
    <lineage>
        <taxon>Eukaryota</taxon>
        <taxon>Fungi</taxon>
        <taxon>Fungi incertae sedis</taxon>
        <taxon>Mucoromycota</taxon>
        <taxon>Mucoromycotina</taxon>
        <taxon>Umbelopsidomycetes</taxon>
        <taxon>Umbelopsidales</taxon>
        <taxon>Umbelopsidaceae</taxon>
        <taxon>Umbelopsis</taxon>
    </lineage>
</organism>
<evidence type="ECO:0000256" key="10">
    <source>
        <dbReference type="ARBA" id="ARBA00022679"/>
    </source>
</evidence>
<protein>
    <recommendedName>
        <fullName evidence="7">Glycogen debranching enzyme</fullName>
        <ecNumber evidence="5">2.4.1.25</ecNumber>
        <ecNumber evidence="6">3.2.1.33</ecNumber>
    </recommendedName>
    <alternativeName>
        <fullName evidence="16">Glycogen debrancher</fullName>
    </alternativeName>
</protein>
<dbReference type="InterPro" id="IPR006421">
    <property type="entry name" value="Glycogen_debranch_met"/>
</dbReference>
<evidence type="ECO:0000256" key="11">
    <source>
        <dbReference type="ARBA" id="ARBA00022801"/>
    </source>
</evidence>
<dbReference type="SUPFAM" id="SSF51445">
    <property type="entry name" value="(Trans)glycosidases"/>
    <property type="match status" value="1"/>
</dbReference>
<evidence type="ECO:0000256" key="14">
    <source>
        <dbReference type="ARBA" id="ARBA00023295"/>
    </source>
</evidence>
<dbReference type="GO" id="GO:0004134">
    <property type="term" value="F:4-alpha-glucanotransferase activity"/>
    <property type="evidence" value="ECO:0007669"/>
    <property type="project" value="UniProtKB-EC"/>
</dbReference>
<dbReference type="CDD" id="cd10540">
    <property type="entry name" value="SET_SpSet7-like"/>
    <property type="match status" value="1"/>
</dbReference>
<evidence type="ECO:0000256" key="1">
    <source>
        <dbReference type="ARBA" id="ARBA00000439"/>
    </source>
</evidence>
<comment type="catalytic activity">
    <reaction evidence="1">
        <text>Transfers a segment of a (1-&gt;4)-alpha-D-glucan to a new position in an acceptor, which may be glucose or a (1-&gt;4)-alpha-D-glucan.</text>
        <dbReference type="EC" id="2.4.1.25"/>
    </reaction>
</comment>
<proteinExistence type="inferred from homology"/>
<gene>
    <name evidence="18" type="ORF">INT43_004408</name>
</gene>
<feature type="domain" description="SET" evidence="17">
    <location>
        <begin position="1613"/>
        <end position="1720"/>
    </location>
</feature>
<dbReference type="InterPro" id="IPR017853">
    <property type="entry name" value="GH"/>
</dbReference>
<dbReference type="InterPro" id="IPR001214">
    <property type="entry name" value="SET_dom"/>
</dbReference>
<keyword evidence="19" id="KW-1185">Reference proteome</keyword>
<dbReference type="Proteomes" id="UP000654370">
    <property type="component" value="Unassembled WGS sequence"/>
</dbReference>
<dbReference type="InterPro" id="IPR032792">
    <property type="entry name" value="AGL_glucanoTrfase"/>
</dbReference>
<keyword evidence="11" id="KW-0378">Hydrolase</keyword>
<comment type="function">
    <text evidence="3">Multifunctional enzyme acting as 1,4-alpha-D-glucan:1,4-alpha-D-glucan 4-alpha-D-glycosyltransferase and amylo-1,6-glucosidase in glycogen degradation.</text>
</comment>
<dbReference type="GO" id="GO:0004135">
    <property type="term" value="F:amylo-alpha-1,6-glucosidase activity"/>
    <property type="evidence" value="ECO:0007669"/>
    <property type="project" value="UniProtKB-EC"/>
</dbReference>
<evidence type="ECO:0000313" key="18">
    <source>
        <dbReference type="EMBL" id="KAG2174385.1"/>
    </source>
</evidence>
<dbReference type="Pfam" id="PF14702">
    <property type="entry name" value="hGDE_central"/>
    <property type="match status" value="1"/>
</dbReference>
<dbReference type="PROSITE" id="PS50280">
    <property type="entry name" value="SET"/>
    <property type="match status" value="1"/>
</dbReference>
<dbReference type="SUPFAM" id="SSF82199">
    <property type="entry name" value="SET domain"/>
    <property type="match status" value="1"/>
</dbReference>
<dbReference type="CDD" id="cd11327">
    <property type="entry name" value="AmyAc_Glg_debranch_2"/>
    <property type="match status" value="1"/>
</dbReference>
<dbReference type="OrthoDB" id="10248904at2759"/>
<evidence type="ECO:0000256" key="15">
    <source>
        <dbReference type="ARBA" id="ARBA00025780"/>
    </source>
</evidence>
<dbReference type="InterPro" id="IPR008928">
    <property type="entry name" value="6-hairpin_glycosidase_sf"/>
</dbReference>
<dbReference type="NCBIfam" id="TIGR01531">
    <property type="entry name" value="glyc_debranch"/>
    <property type="match status" value="1"/>
</dbReference>
<dbReference type="InterPro" id="IPR029436">
    <property type="entry name" value="AGL_euk_N"/>
</dbReference>
<evidence type="ECO:0000313" key="19">
    <source>
        <dbReference type="Proteomes" id="UP000654370"/>
    </source>
</evidence>
<keyword evidence="8" id="KW-0963">Cytoplasm</keyword>
<dbReference type="Pfam" id="PF06202">
    <property type="entry name" value="GDE_C"/>
    <property type="match status" value="1"/>
</dbReference>
<dbReference type="Gene3D" id="2.170.270.10">
    <property type="entry name" value="SET domain"/>
    <property type="match status" value="1"/>
</dbReference>
<dbReference type="PANTHER" id="PTHR10569">
    <property type="entry name" value="GLYCOGEN DEBRANCHING ENZYME"/>
    <property type="match status" value="1"/>
</dbReference>
<evidence type="ECO:0000256" key="4">
    <source>
        <dbReference type="ARBA" id="ARBA00004496"/>
    </source>
</evidence>
<dbReference type="InterPro" id="IPR046341">
    <property type="entry name" value="SET_dom_sf"/>
</dbReference>
<dbReference type="SMART" id="SM00317">
    <property type="entry name" value="SET"/>
    <property type="match status" value="1"/>
</dbReference>
<dbReference type="FunFam" id="1.50.10.10:FF:000039">
    <property type="entry name" value="Glycogen debranching enzyme Gdb1, putative"/>
    <property type="match status" value="1"/>
</dbReference>
<evidence type="ECO:0000256" key="8">
    <source>
        <dbReference type="ARBA" id="ARBA00022490"/>
    </source>
</evidence>
<keyword evidence="13" id="KW-0511">Multifunctional enzyme</keyword>
<comment type="catalytic activity">
    <reaction evidence="2">
        <text>Hydrolysis of (1-&gt;6)-alpha-D-glucosidic branch linkages in glycogen phosphorylase limit dextrin.</text>
        <dbReference type="EC" id="3.2.1.33"/>
    </reaction>
</comment>
<dbReference type="Gene3D" id="1.50.10.10">
    <property type="match status" value="1"/>
</dbReference>
<evidence type="ECO:0000256" key="16">
    <source>
        <dbReference type="ARBA" id="ARBA00031477"/>
    </source>
</evidence>
<dbReference type="EMBL" id="JAEPQZ010000013">
    <property type="protein sequence ID" value="KAG2174385.1"/>
    <property type="molecule type" value="Genomic_DNA"/>
</dbReference>
<dbReference type="EC" id="2.4.1.25" evidence="5"/>
<dbReference type="Pfam" id="PF14699">
    <property type="entry name" value="hGDE_N"/>
    <property type="match status" value="1"/>
</dbReference>
<dbReference type="InterPro" id="IPR012341">
    <property type="entry name" value="6hp_glycosidase-like_sf"/>
</dbReference>
<dbReference type="GO" id="GO:0005737">
    <property type="term" value="C:cytoplasm"/>
    <property type="evidence" value="ECO:0007669"/>
    <property type="project" value="UniProtKB-SubCell"/>
</dbReference>
<dbReference type="GO" id="GO:0005978">
    <property type="term" value="P:glycogen biosynthetic process"/>
    <property type="evidence" value="ECO:0007669"/>
    <property type="project" value="UniProtKB-KW"/>
</dbReference>
<reference evidence="18" key="1">
    <citation type="submission" date="2020-12" db="EMBL/GenBank/DDBJ databases">
        <title>Metabolic potential, ecology and presence of endohyphal bacteria is reflected in genomic diversity of Mucoromycotina.</title>
        <authorList>
            <person name="Muszewska A."/>
            <person name="Okrasinska A."/>
            <person name="Steczkiewicz K."/>
            <person name="Drgas O."/>
            <person name="Orlowska M."/>
            <person name="Perlinska-Lenart U."/>
            <person name="Aleksandrzak-Piekarczyk T."/>
            <person name="Szatraj K."/>
            <person name="Zielenkiewicz U."/>
            <person name="Pilsyk S."/>
            <person name="Malc E."/>
            <person name="Mieczkowski P."/>
            <person name="Kruszewska J.S."/>
            <person name="Biernat P."/>
            <person name="Pawlowska J."/>
        </authorList>
    </citation>
    <scope>NUCLEOTIDE SEQUENCE</scope>
    <source>
        <strain evidence="18">WA0000067209</strain>
    </source>
</reference>
<sequence>MPYTPVDIRRNRLKASAAPKSFKAKPQNDDVLRIYTLELEDDGSPEYSKRYIRLAPTQKDVFVIRFKVTAGMLASNNGVLYTNYPISGCFDREKFHEVRFSSDFSKDTYCDVTVTTPGAYEYYVEYEPINQENSDNQPEPKRSSRSGYFVVEPRLYIDSPVKPSEPSAEKKEVQEHAPAKVLLPLDGLVIESAVGKWLGPLDTWDAHLQHMKAAGYNMIHFVPLQVRGASNSPYSIHDQTAFSDDLFNEQDVKKSSEEKAQLVNKQLHRIQDEYGIMCLSDVVWNHTSFDSVWLQDHPESGYNLDNSPHLQAAFELDTALINLVDDFSKYSLPTTLKSGQDLDAVMNVIKNNVFPDLKLWEYKVIDVVSEKKKLHEALLAAPKETAQSQVFENANLSGLASDQQAQLLAEHGIADRQSGSRYGKTVDIDVAVAFIKALGGVASGEQVSEDVAAKLVDIYGKVLDVYNLPFYKEYDEDVRIALENTKNRIEYTRLADHGPKWGEITKEKPIVDNYFTRLPKNDKTKGHSEGSLALANNGWIWNADPMQDFAGPQSAAYLRREVICWGDCVKLRYGSGADDNPYLWKHMKDYTEQTAKYFQGIRIDNCHSTPIHVAQYLLDAARKIRPDLYVVAELFTGSEDSDVTFVSKLGINSLIREAMQAWDAAELSRLVHRHGGKAIGSMDQALTTEQINYSLNGKEEEPALLVPVLQGSVPHALFMDCTHDNETPNEKRTPQDTLPNAALVAFSGSAIGSVKGYDDIYPRLLDIVNETRLYDLPKPDANVGINKVKPVLQKLHTEMIMDGYIECHVHHEGDYIIVHRQHPELHTGYLLVAHTAFPGRQNNRGSISPIKLRGTDVDIMFSATLDIESRENLSDEKTLRGLKSKIVSLSAPTIKSLSDNKGRYTEITVPASFPSGSIMVLKTWIQDNPAESYDLISSCSDDVFKNMTSLDMNVVLHRCEGEERDATGEGVYNIPGFGGLPYAGLEGFVSVLKPIIAHNDLGHPFCAHLREGTWAMDFIVDRLNRYIGNYPNLKRLKDWFASRFSEVKGLPDFLLPKYFALIIRTAYLKARAHAVSLMSPLVREGDRFIQSLALCSVQMYGIVPSSGLHPTEVTPSMAAGLPHFTHSYMRTWGRDVFIALRGLFLTTGNYDAAKRHIVSFASSLKHGLIPNLLDAVRHPRYNSRDSVWWFLQAVQDYYNMAPDGKSILQEKVSRRFPKNDTFVPPEEGFKYSCTVAEIIQEIFERHAAGIHFREHNAGEQLDRQMLDEGFNIDIDVDWESGTLIGGNRFNCGTWQDKMGESVKAGNKGLPATPRDGAPIEITGLLKSTLRWVVELHERGEFQWTSAKDKSGNERSYKDWNDLLQTNFERVYYVPLDEKEDSQYDVLSQIVNRRGIYKDVYKSKEPYTDYQFRSNVPVAMVVAPELFTPAKAMGSLELARSNLLGPLGMATLDPSDNEYHPDYHNSDDSDNKAVAKGWNYHQGPEWVWQTGYFLRAYLYFSLKTGEDQSKREKVMDIQRILLAHKREIESSPWAGLPELTNRNGNPCWDSCPTQACYDDEVVLIQSQNTSFNHRSPATSDQESAAINFFLFCANLISEEPMNNDQVIPLETHKLGLELRPHPQRGRGVFATCALKARTLVEISPILLVNHDEYSAHGQYTILDHYTYRWEGGYALALGLGSMFNHAKNPNVGFVRDIPNAVIRYFTLRAIEPAEELCISYGDHLWFEDTDAKSEASIDSSEDEWFGKIMVDDEE</sequence>
<dbReference type="Pfam" id="PF00856">
    <property type="entry name" value="SET"/>
    <property type="match status" value="1"/>
</dbReference>
<dbReference type="Pfam" id="PF14701">
    <property type="entry name" value="hDGE_amylase"/>
    <property type="match status" value="1"/>
</dbReference>
<keyword evidence="12" id="KW-0320">Glycogen biosynthesis</keyword>
<dbReference type="Gene3D" id="3.20.20.80">
    <property type="entry name" value="Glycosidases"/>
    <property type="match status" value="2"/>
</dbReference>
<dbReference type="InterPro" id="IPR010401">
    <property type="entry name" value="AGL/Gdb1"/>
</dbReference>
<comment type="caution">
    <text evidence="18">The sequence shown here is derived from an EMBL/GenBank/DDBJ whole genome shotgun (WGS) entry which is preliminary data.</text>
</comment>
<dbReference type="InterPro" id="IPR032790">
    <property type="entry name" value="GDE_C"/>
</dbReference>
<evidence type="ECO:0000256" key="6">
    <source>
        <dbReference type="ARBA" id="ARBA00012778"/>
    </source>
</evidence>
<dbReference type="GO" id="GO:0005980">
    <property type="term" value="P:glycogen catabolic process"/>
    <property type="evidence" value="ECO:0007669"/>
    <property type="project" value="InterPro"/>
</dbReference>
<keyword evidence="10" id="KW-0808">Transferase</keyword>
<comment type="subcellular location">
    <subcellularLocation>
        <location evidence="4">Cytoplasm</location>
    </subcellularLocation>
</comment>
<evidence type="ECO:0000256" key="5">
    <source>
        <dbReference type="ARBA" id="ARBA00012560"/>
    </source>
</evidence>
<dbReference type="FunFam" id="3.20.20.80:FF:000242">
    <property type="entry name" value="Glycogen debranching enzyme Gdb1, putative"/>
    <property type="match status" value="1"/>
</dbReference>